<keyword evidence="1" id="KW-0812">Transmembrane</keyword>
<organism evidence="2 3">
    <name type="scientific">Bombilactobacillus mellifer</name>
    <dbReference type="NCBI Taxonomy" id="1218492"/>
    <lineage>
        <taxon>Bacteria</taxon>
        <taxon>Bacillati</taxon>
        <taxon>Bacillota</taxon>
        <taxon>Bacilli</taxon>
        <taxon>Lactobacillales</taxon>
        <taxon>Lactobacillaceae</taxon>
        <taxon>Bombilactobacillus</taxon>
    </lineage>
</organism>
<dbReference type="OrthoDB" id="10010196at2"/>
<feature type="transmembrane region" description="Helical" evidence="1">
    <location>
        <begin position="6"/>
        <end position="29"/>
    </location>
</feature>
<dbReference type="Proteomes" id="UP000033558">
    <property type="component" value="Plasmid pBin4p1"/>
</dbReference>
<dbReference type="RefSeq" id="WP_046318115.1">
    <property type="nucleotide sequence ID" value="NZ_JBHSZT010000002.1"/>
</dbReference>
<keyword evidence="1" id="KW-0472">Membrane</keyword>
<protein>
    <submittedName>
        <fullName evidence="2">Uncharacterized protein</fullName>
    </submittedName>
</protein>
<dbReference type="AlphaFoldDB" id="A0A0F4LKY7"/>
<keyword evidence="2" id="KW-0614">Plasmid</keyword>
<dbReference type="HOGENOM" id="CLU_1658586_0_0_9"/>
<comment type="caution">
    <text evidence="2">The sequence shown here is derived from an EMBL/GenBank/DDBJ whole genome shotgun (WGS) entry which is preliminary data.</text>
</comment>
<dbReference type="EMBL" id="JXJQ01000022">
    <property type="protein sequence ID" value="KJY59507.1"/>
    <property type="molecule type" value="Genomic_DNA"/>
</dbReference>
<name>A0A0F4LKY7_9LACO</name>
<evidence type="ECO:0000313" key="3">
    <source>
        <dbReference type="Proteomes" id="UP000033558"/>
    </source>
</evidence>
<gene>
    <name evidence="2" type="ORF">JG30_12800</name>
</gene>
<evidence type="ECO:0000256" key="1">
    <source>
        <dbReference type="SAM" id="Phobius"/>
    </source>
</evidence>
<reference evidence="2 3" key="1">
    <citation type="submission" date="2015-01" db="EMBL/GenBank/DDBJ databases">
        <title>Comparative genomics of the lactic acid bacteria isolated from the honey bee gut.</title>
        <authorList>
            <person name="Ellegaard K.M."/>
            <person name="Tamarit D."/>
            <person name="Javelind E."/>
            <person name="Olofsson T."/>
            <person name="Andersson S.G."/>
            <person name="Vasquez A."/>
        </authorList>
    </citation>
    <scope>NUCLEOTIDE SEQUENCE [LARGE SCALE GENOMIC DNA]</scope>
    <source>
        <strain evidence="2 3">Bin4</strain>
        <plasmid evidence="2">pBin4p1</plasmid>
    </source>
</reference>
<keyword evidence="3" id="KW-1185">Reference proteome</keyword>
<dbReference type="PATRIC" id="fig|1218492.5.peg.76"/>
<accession>A0A0F4LKY7</accession>
<evidence type="ECO:0000313" key="2">
    <source>
        <dbReference type="EMBL" id="KJY59507.1"/>
    </source>
</evidence>
<keyword evidence="1" id="KW-1133">Transmembrane helix</keyword>
<proteinExistence type="predicted"/>
<sequence>MHNHLSTLGLVILGCITLMGILVSQLFGLRESLTTNNLEDAIQSSLYAARDDSARIERGTFVVDKDKFEKNMGTHKLYTRKNGVRKAANYKFSYLSDDNTEIKDEGRFLPVKAVRVKTDADIGNNTNKKNPANDSRTLTYVVQTYGKDKKTDKGNDITR</sequence>
<geneLocation type="plasmid" evidence="2">
    <name>pBin4p1</name>
</geneLocation>